<feature type="transmembrane region" description="Helical" evidence="7">
    <location>
        <begin position="87"/>
        <end position="105"/>
    </location>
</feature>
<dbReference type="Gene3D" id="1.20.1250.20">
    <property type="entry name" value="MFS general substrate transporter like domains"/>
    <property type="match status" value="2"/>
</dbReference>
<dbReference type="PROSITE" id="PS00217">
    <property type="entry name" value="SUGAR_TRANSPORT_2"/>
    <property type="match status" value="1"/>
</dbReference>
<dbReference type="InterPro" id="IPR020846">
    <property type="entry name" value="MFS_dom"/>
</dbReference>
<protein>
    <submittedName>
        <fullName evidence="9">MHS family MFS transporter</fullName>
    </submittedName>
</protein>
<evidence type="ECO:0000256" key="1">
    <source>
        <dbReference type="ARBA" id="ARBA00004651"/>
    </source>
</evidence>
<evidence type="ECO:0000256" key="7">
    <source>
        <dbReference type="SAM" id="Phobius"/>
    </source>
</evidence>
<evidence type="ECO:0000313" key="9">
    <source>
        <dbReference type="EMBL" id="MBJ7602714.1"/>
    </source>
</evidence>
<evidence type="ECO:0000259" key="8">
    <source>
        <dbReference type="PROSITE" id="PS50850"/>
    </source>
</evidence>
<keyword evidence="3" id="KW-1003">Cell membrane</keyword>
<feature type="domain" description="Major facilitator superfamily (MFS) profile" evidence="8">
    <location>
        <begin position="14"/>
        <end position="423"/>
    </location>
</feature>
<dbReference type="Pfam" id="PF07690">
    <property type="entry name" value="MFS_1"/>
    <property type="match status" value="1"/>
</dbReference>
<name>A0A934KC34_9BACT</name>
<feature type="transmembrane region" description="Helical" evidence="7">
    <location>
        <begin position="275"/>
        <end position="298"/>
    </location>
</feature>
<dbReference type="PANTHER" id="PTHR43045">
    <property type="entry name" value="SHIKIMATE TRANSPORTER"/>
    <property type="match status" value="1"/>
</dbReference>
<reference evidence="9 10" key="1">
    <citation type="submission" date="2020-10" db="EMBL/GenBank/DDBJ databases">
        <title>Ca. Dormibacterota MAGs.</title>
        <authorList>
            <person name="Montgomery K."/>
        </authorList>
    </citation>
    <scope>NUCLEOTIDE SEQUENCE [LARGE SCALE GENOMIC DNA]</scope>
    <source>
        <strain evidence="9">SC8811_S16_3</strain>
    </source>
</reference>
<feature type="transmembrane region" description="Helical" evidence="7">
    <location>
        <begin position="370"/>
        <end position="394"/>
    </location>
</feature>
<feature type="transmembrane region" description="Helical" evidence="7">
    <location>
        <begin position="51"/>
        <end position="75"/>
    </location>
</feature>
<feature type="transmembrane region" description="Helical" evidence="7">
    <location>
        <begin position="305"/>
        <end position="323"/>
    </location>
</feature>
<dbReference type="Proteomes" id="UP000620075">
    <property type="component" value="Unassembled WGS sequence"/>
</dbReference>
<evidence type="ECO:0000256" key="4">
    <source>
        <dbReference type="ARBA" id="ARBA00022692"/>
    </source>
</evidence>
<organism evidence="9 10">
    <name type="scientific">Candidatus Dormiibacter inghamiae</name>
    <dbReference type="NCBI Taxonomy" id="3127013"/>
    <lineage>
        <taxon>Bacteria</taxon>
        <taxon>Bacillati</taxon>
        <taxon>Candidatus Dormiibacterota</taxon>
        <taxon>Candidatus Dormibacteria</taxon>
        <taxon>Candidatus Dormibacterales</taxon>
        <taxon>Candidatus Dormibacteraceae</taxon>
        <taxon>Candidatus Dormiibacter</taxon>
    </lineage>
</organism>
<dbReference type="PANTHER" id="PTHR43045:SF1">
    <property type="entry name" value="SHIKIMATE TRANSPORTER"/>
    <property type="match status" value="1"/>
</dbReference>
<feature type="transmembrane region" description="Helical" evidence="7">
    <location>
        <begin position="152"/>
        <end position="174"/>
    </location>
</feature>
<dbReference type="SUPFAM" id="SSF103473">
    <property type="entry name" value="MFS general substrate transporter"/>
    <property type="match status" value="1"/>
</dbReference>
<feature type="transmembrane region" description="Helical" evidence="7">
    <location>
        <begin position="111"/>
        <end position="131"/>
    </location>
</feature>
<keyword evidence="6 7" id="KW-0472">Membrane</keyword>
<feature type="transmembrane region" description="Helical" evidence="7">
    <location>
        <begin position="400"/>
        <end position="418"/>
    </location>
</feature>
<dbReference type="InterPro" id="IPR005829">
    <property type="entry name" value="Sugar_transporter_CS"/>
</dbReference>
<dbReference type="GO" id="GO:0022857">
    <property type="term" value="F:transmembrane transporter activity"/>
    <property type="evidence" value="ECO:0007669"/>
    <property type="project" value="InterPro"/>
</dbReference>
<gene>
    <name evidence="9" type="ORF">JF888_05905</name>
</gene>
<feature type="transmembrane region" description="Helical" evidence="7">
    <location>
        <begin position="26"/>
        <end position="45"/>
    </location>
</feature>
<dbReference type="InterPro" id="IPR011701">
    <property type="entry name" value="MFS"/>
</dbReference>
<dbReference type="PROSITE" id="PS50850">
    <property type="entry name" value="MFS"/>
    <property type="match status" value="1"/>
</dbReference>
<feature type="transmembrane region" description="Helical" evidence="7">
    <location>
        <begin position="240"/>
        <end position="263"/>
    </location>
</feature>
<dbReference type="InterPro" id="IPR036259">
    <property type="entry name" value="MFS_trans_sf"/>
</dbReference>
<evidence type="ECO:0000256" key="6">
    <source>
        <dbReference type="ARBA" id="ARBA00023136"/>
    </source>
</evidence>
<comment type="subcellular location">
    <subcellularLocation>
        <location evidence="1">Cell membrane</location>
        <topology evidence="1">Multi-pass membrane protein</topology>
    </subcellularLocation>
</comment>
<keyword evidence="4 7" id="KW-0812">Transmembrane</keyword>
<feature type="transmembrane region" description="Helical" evidence="7">
    <location>
        <begin position="186"/>
        <end position="207"/>
    </location>
</feature>
<keyword evidence="5 7" id="KW-1133">Transmembrane helix</keyword>
<evidence type="ECO:0000256" key="5">
    <source>
        <dbReference type="ARBA" id="ARBA00022989"/>
    </source>
</evidence>
<evidence type="ECO:0000256" key="2">
    <source>
        <dbReference type="ARBA" id="ARBA00022448"/>
    </source>
</evidence>
<evidence type="ECO:0000256" key="3">
    <source>
        <dbReference type="ARBA" id="ARBA00022475"/>
    </source>
</evidence>
<dbReference type="EMBL" id="JAEKNQ010000022">
    <property type="protein sequence ID" value="MBJ7602714.1"/>
    <property type="molecule type" value="Genomic_DNA"/>
</dbReference>
<dbReference type="AlphaFoldDB" id="A0A934KC34"/>
<proteinExistence type="predicted"/>
<dbReference type="GO" id="GO:0005886">
    <property type="term" value="C:plasma membrane"/>
    <property type="evidence" value="ECO:0007669"/>
    <property type="project" value="UniProtKB-SubCell"/>
</dbReference>
<keyword evidence="2" id="KW-0813">Transport</keyword>
<dbReference type="PROSITE" id="PS00216">
    <property type="entry name" value="SUGAR_TRANSPORT_1"/>
    <property type="match status" value="1"/>
</dbReference>
<sequence>MQAPADRPAQLRKAVVASVIGTSIEWYDFFLYGSAAALVFPKLFFPKSDPLAGALLSFGTQAVGFAARPIGAAIFGHFGDRIGRKATLIVTLLTMGLATTLIGLVPSYASIGIWGAILLIVFRVFQGLGVGGEWGGSVLLSMEWGSNRRRGLVASWPQIGVPIGLILGNGALLLVSNLTGSDFLNWGWRIPFLASLILVGIGLYIRLGILETPSFARLVTENRLVRIPLLEVLKRNWKEMVLAALVRVSEQAPFYIFTSFVLLYGTKTLKLSNNFMLTTVFVASFLSLFTVPFAGYLSDRFGRRLIYGIGAAGIGLLAFPYFAALDTRAAGLVLLGVVVSLIPHDLQYGPQAALIAENFTGRLRYTGASIGYQLASVVAGGPAPLVATYLLGTYKSSAPIALYIVGCAVVSLIALVLIPNRQTQDHNVEYDEPVMAPGAHRPTTAWPSG</sequence>
<evidence type="ECO:0000313" key="10">
    <source>
        <dbReference type="Proteomes" id="UP000620075"/>
    </source>
</evidence>
<dbReference type="RefSeq" id="WP_338177525.1">
    <property type="nucleotide sequence ID" value="NZ_JAEKNQ010000022.1"/>
</dbReference>
<accession>A0A934KC34</accession>
<comment type="caution">
    <text evidence="9">The sequence shown here is derived from an EMBL/GenBank/DDBJ whole genome shotgun (WGS) entry which is preliminary data.</text>
</comment>
<dbReference type="CDD" id="cd17369">
    <property type="entry name" value="MFS_ShiA_like"/>
    <property type="match status" value="1"/>
</dbReference>